<dbReference type="EMBL" id="JACHFD010000003">
    <property type="protein sequence ID" value="MBB5350694.1"/>
    <property type="molecule type" value="Genomic_DNA"/>
</dbReference>
<feature type="chain" id="PRO_5032833657" evidence="3">
    <location>
        <begin position="22"/>
        <end position="423"/>
    </location>
</feature>
<dbReference type="SUPFAM" id="SSF52096">
    <property type="entry name" value="ClpP/crotonase"/>
    <property type="match status" value="1"/>
</dbReference>
<keyword evidence="4" id="KW-0645">Protease</keyword>
<gene>
    <name evidence="4" type="ORF">HNR46_000922</name>
</gene>
<dbReference type="GO" id="GO:0051117">
    <property type="term" value="F:ATPase binding"/>
    <property type="evidence" value="ECO:0007669"/>
    <property type="project" value="TreeGrafter"/>
</dbReference>
<dbReference type="GO" id="GO:0004252">
    <property type="term" value="F:serine-type endopeptidase activity"/>
    <property type="evidence" value="ECO:0007669"/>
    <property type="project" value="UniProtKB-EC"/>
</dbReference>
<evidence type="ECO:0000256" key="3">
    <source>
        <dbReference type="SAM" id="SignalP"/>
    </source>
</evidence>
<accession>A0A840V4Y3</accession>
<reference evidence="4 5" key="1">
    <citation type="submission" date="2020-08" db="EMBL/GenBank/DDBJ databases">
        <title>Genomic Encyclopedia of Type Strains, Phase IV (KMG-IV): sequencing the most valuable type-strain genomes for metagenomic binning, comparative biology and taxonomic classification.</title>
        <authorList>
            <person name="Goeker M."/>
        </authorList>
    </citation>
    <scope>NUCLEOTIDE SEQUENCE [LARGE SCALE GENOMIC DNA]</scope>
    <source>
        <strain evidence="4 5">YC6886</strain>
    </source>
</reference>
<feature type="compositionally biased region" description="Low complexity" evidence="2">
    <location>
        <begin position="23"/>
        <end position="48"/>
    </location>
</feature>
<dbReference type="AlphaFoldDB" id="A0A840V4Y3"/>
<dbReference type="GO" id="GO:0009368">
    <property type="term" value="C:endopeptidase Clp complex"/>
    <property type="evidence" value="ECO:0007669"/>
    <property type="project" value="TreeGrafter"/>
</dbReference>
<dbReference type="PANTHER" id="PTHR10381">
    <property type="entry name" value="ATP-DEPENDENT CLP PROTEASE PROTEOLYTIC SUBUNIT"/>
    <property type="match status" value="1"/>
</dbReference>
<dbReference type="GO" id="GO:0006515">
    <property type="term" value="P:protein quality control for misfolded or incompletely synthesized proteins"/>
    <property type="evidence" value="ECO:0007669"/>
    <property type="project" value="TreeGrafter"/>
</dbReference>
<feature type="region of interest" description="Disordered" evidence="2">
    <location>
        <begin position="369"/>
        <end position="389"/>
    </location>
</feature>
<feature type="signal peptide" evidence="3">
    <location>
        <begin position="1"/>
        <end position="21"/>
    </location>
</feature>
<dbReference type="Gene3D" id="3.90.226.10">
    <property type="entry name" value="2-enoyl-CoA Hydratase, Chain A, domain 1"/>
    <property type="match status" value="1"/>
</dbReference>
<dbReference type="Proteomes" id="UP000557717">
    <property type="component" value="Unassembled WGS sequence"/>
</dbReference>
<comment type="caution">
    <text evidence="4">The sequence shown here is derived from an EMBL/GenBank/DDBJ whole genome shotgun (WGS) entry which is preliminary data.</text>
</comment>
<feature type="coiled-coil region" evidence="1">
    <location>
        <begin position="81"/>
        <end position="162"/>
    </location>
</feature>
<dbReference type="EC" id="3.4.21.92" evidence="4"/>
<dbReference type="RefSeq" id="WP_184016198.1">
    <property type="nucleotide sequence ID" value="NZ_JACHFD010000003.1"/>
</dbReference>
<proteinExistence type="predicted"/>
<organism evidence="4 5">
    <name type="scientific">Haloferula luteola</name>
    <dbReference type="NCBI Taxonomy" id="595692"/>
    <lineage>
        <taxon>Bacteria</taxon>
        <taxon>Pseudomonadati</taxon>
        <taxon>Verrucomicrobiota</taxon>
        <taxon>Verrucomicrobiia</taxon>
        <taxon>Verrucomicrobiales</taxon>
        <taxon>Verrucomicrobiaceae</taxon>
        <taxon>Haloferula</taxon>
    </lineage>
</organism>
<dbReference type="InterPro" id="IPR023562">
    <property type="entry name" value="ClpP/TepA"/>
</dbReference>
<evidence type="ECO:0000256" key="2">
    <source>
        <dbReference type="SAM" id="MobiDB-lite"/>
    </source>
</evidence>
<keyword evidence="4" id="KW-0378">Hydrolase</keyword>
<feature type="region of interest" description="Disordered" evidence="2">
    <location>
        <begin position="23"/>
        <end position="55"/>
    </location>
</feature>
<dbReference type="Pfam" id="PF00574">
    <property type="entry name" value="CLP_protease"/>
    <property type="match status" value="1"/>
</dbReference>
<evidence type="ECO:0000313" key="5">
    <source>
        <dbReference type="Proteomes" id="UP000557717"/>
    </source>
</evidence>
<name>A0A840V4Y3_9BACT</name>
<evidence type="ECO:0000313" key="4">
    <source>
        <dbReference type="EMBL" id="MBB5350694.1"/>
    </source>
</evidence>
<protein>
    <submittedName>
        <fullName evidence="4">ATP-dependent Clp protease protease subunit</fullName>
        <ecNumber evidence="4">3.4.21.92</ecNumber>
    </submittedName>
</protein>
<keyword evidence="1" id="KW-0175">Coiled coil</keyword>
<dbReference type="GO" id="GO:0004176">
    <property type="term" value="F:ATP-dependent peptidase activity"/>
    <property type="evidence" value="ECO:0007669"/>
    <property type="project" value="TreeGrafter"/>
</dbReference>
<dbReference type="InterPro" id="IPR029045">
    <property type="entry name" value="ClpP/crotonase-like_dom_sf"/>
</dbReference>
<evidence type="ECO:0000256" key="1">
    <source>
        <dbReference type="SAM" id="Coils"/>
    </source>
</evidence>
<keyword evidence="3" id="KW-0732">Signal</keyword>
<keyword evidence="5" id="KW-1185">Reference proteome</keyword>
<sequence length="423" mass="46847">MKTRLTRAALLSLAMAAPLHAADATASPGTTPTIATATEPAPTPDSAAQETAKAEQERLALENALVDERVKKETSEMRAELSRLRTEKELIAERLNLAELKRQSESQAEITESKIQEERLSREASIAKARAEALTNELKASQAEHSLELEKLQSEIARYRAKEERSSYADAPPEYLDQPLRDDGVLVISDRRIPLNGAITTDTADFVTDRIHYYNNQNSTKPIFIVIDESPGGSVMAGYRILKAMEASDAPVHVVVKSFAASMAAAITTLAKESYAYPNSVILHHQISSTLFGRLNLTEQAELLKDSQRWWDRFGTPIAAKMGISKEEFIKRMYQASSSGDWSEFGTDAANLKWVDHIVSGIEETSFTRSPDAADADSKSKKTAGLGLTESVDEEGHPVMYLPRINAKDVYFLYNPDGYYRMR</sequence>
<dbReference type="PANTHER" id="PTHR10381:SF11">
    <property type="entry name" value="ATP-DEPENDENT CLP PROTEASE PROTEOLYTIC SUBUNIT, MITOCHONDRIAL"/>
    <property type="match status" value="1"/>
</dbReference>